<dbReference type="GO" id="GO:0005680">
    <property type="term" value="C:anaphase-promoting complex"/>
    <property type="evidence" value="ECO:0007669"/>
    <property type="project" value="InterPro"/>
</dbReference>
<gene>
    <name evidence="9" type="ORF">DASC09_020370</name>
</gene>
<dbReference type="GO" id="GO:0070979">
    <property type="term" value="P:protein K11-linked ubiquitination"/>
    <property type="evidence" value="ECO:0007669"/>
    <property type="project" value="TreeGrafter"/>
</dbReference>
<organism evidence="9 10">
    <name type="scientific">Saccharomycopsis crataegensis</name>
    <dbReference type="NCBI Taxonomy" id="43959"/>
    <lineage>
        <taxon>Eukaryota</taxon>
        <taxon>Fungi</taxon>
        <taxon>Dikarya</taxon>
        <taxon>Ascomycota</taxon>
        <taxon>Saccharomycotina</taxon>
        <taxon>Saccharomycetes</taxon>
        <taxon>Saccharomycopsidaceae</taxon>
        <taxon>Saccharomycopsis</taxon>
    </lineage>
</organism>
<keyword evidence="7" id="KW-0812">Transmembrane</keyword>
<evidence type="ECO:0000256" key="5">
    <source>
        <dbReference type="ARBA" id="ARBA00022786"/>
    </source>
</evidence>
<dbReference type="GeneID" id="90072691"/>
<protein>
    <recommendedName>
        <fullName evidence="2">Anaphase-promoting complex subunit 5</fullName>
    </recommendedName>
</protein>
<keyword evidence="4" id="KW-0498">Mitosis</keyword>
<accession>A0AAV5QJC1</accession>
<dbReference type="GO" id="GO:0051301">
    <property type="term" value="P:cell division"/>
    <property type="evidence" value="ECO:0007669"/>
    <property type="project" value="UniProtKB-KW"/>
</dbReference>
<sequence>MDSSQTRLIVSSILAPYKVSLLALVAAYCLGILPKKSNASLLALMVKIIEQHPLVDDEPISVDIPVLELLEMIRKAVMGNYDNNSQKNSEDNKQIADEFDTIQSRLLNAIWSMKNLDDLHQFITKSNSLLVNTAAEGKELLADFPKDILLKKLLTKRSFLGKFVLSCIKDLESLEFKETQNFWHCFVEYRQPSLKLFQSYNKSNNNAFGSSLTTFVGKSDDNDNHNFGEDPQLNLLIQRIKKNTFFADIPGVSPLSSLENLKVVSGIDLQRAVSKQIRLLESFGTPTTDSLRETLELVAKQGNNVFPSSYYLMYLESINTGDYEGAFKYLHGYFDYMMSNSSQSYYQYALLSLATLHAKFNSNQQALEAIKEAILVARENNDNGCLNYLLSWLFNFLKNRPELKHDFFESNEQLLGFLKNKTNTQNSDNIDNMTETDLNSKAYEMEATQIILDGGPLSKILEAIIKSEYLALNDDYDNGSFIINCLLQSSLWSRTGVCELAELFVSIAMDASKSQHNIGNINYRLAWLEYENGEMSRVKNIIEGSDTTNEMMDQTTEVIRSALAVKKLIHGNDLAGAKYQLLKLKEEQKLRSDIDIRNEIIYLHSVIEYKSGNYDNAMRIVSEEIKKNEKIPSLFSNYWYIKFSIMYCKIGSSGDNNGVRVLPRINEMIKLGQKSGLVSLVNELILILASILIKMRKLQQSYDLVQSYMPQILQYSNLMTKSDAYYLLSEIYCELSINGYFKHVDGQQVMQTVDNFLKIAGQGYVKFNDVIGLDNCSQLSKKFHGKVLEGRYFS</sequence>
<comment type="caution">
    <text evidence="9">The sequence shown here is derived from an EMBL/GenBank/DDBJ whole genome shotgun (WGS) entry which is preliminary data.</text>
</comment>
<keyword evidence="5" id="KW-0833">Ubl conjugation pathway</keyword>
<dbReference type="InterPro" id="IPR026000">
    <property type="entry name" value="Apc5_dom"/>
</dbReference>
<dbReference type="Pfam" id="PF12862">
    <property type="entry name" value="ANAPC5"/>
    <property type="match status" value="1"/>
</dbReference>
<evidence type="ECO:0000256" key="3">
    <source>
        <dbReference type="ARBA" id="ARBA00022618"/>
    </source>
</evidence>
<reference evidence="9 10" key="1">
    <citation type="journal article" date="2023" name="Elife">
        <title>Identification of key yeast species and microbe-microbe interactions impacting larval growth of Drosophila in the wild.</title>
        <authorList>
            <person name="Mure A."/>
            <person name="Sugiura Y."/>
            <person name="Maeda R."/>
            <person name="Honda K."/>
            <person name="Sakurai N."/>
            <person name="Takahashi Y."/>
            <person name="Watada M."/>
            <person name="Katoh T."/>
            <person name="Gotoh A."/>
            <person name="Gotoh Y."/>
            <person name="Taniguchi I."/>
            <person name="Nakamura K."/>
            <person name="Hayashi T."/>
            <person name="Katayama T."/>
            <person name="Uemura T."/>
            <person name="Hattori Y."/>
        </authorList>
    </citation>
    <scope>NUCLEOTIDE SEQUENCE [LARGE SCALE GENOMIC DNA]</scope>
    <source>
        <strain evidence="9 10">SC-9</strain>
    </source>
</reference>
<dbReference type="PANTHER" id="PTHR12830:SF9">
    <property type="entry name" value="ANAPHASE-PROMOTING COMPLEX SUBUNIT 5"/>
    <property type="match status" value="1"/>
</dbReference>
<feature type="transmembrane region" description="Helical" evidence="7">
    <location>
        <begin position="12"/>
        <end position="33"/>
    </location>
</feature>
<dbReference type="EMBL" id="BTFZ01000003">
    <property type="protein sequence ID" value="GMM34712.1"/>
    <property type="molecule type" value="Genomic_DNA"/>
</dbReference>
<dbReference type="Proteomes" id="UP001360560">
    <property type="component" value="Unassembled WGS sequence"/>
</dbReference>
<keyword evidence="7" id="KW-1133">Transmembrane helix</keyword>
<keyword evidence="3" id="KW-0132">Cell division</keyword>
<dbReference type="GO" id="GO:0031145">
    <property type="term" value="P:anaphase-promoting complex-dependent catabolic process"/>
    <property type="evidence" value="ECO:0007669"/>
    <property type="project" value="TreeGrafter"/>
</dbReference>
<feature type="domain" description="Anaphase-promoting complex subunit 5" evidence="8">
    <location>
        <begin position="310"/>
        <end position="399"/>
    </location>
</feature>
<proteinExistence type="inferred from homology"/>
<comment type="similarity">
    <text evidence="1">Belongs to the APC5 family.</text>
</comment>
<keyword evidence="10" id="KW-1185">Reference proteome</keyword>
<evidence type="ECO:0000313" key="9">
    <source>
        <dbReference type="EMBL" id="GMM34712.1"/>
    </source>
</evidence>
<evidence type="ECO:0000256" key="4">
    <source>
        <dbReference type="ARBA" id="ARBA00022776"/>
    </source>
</evidence>
<keyword evidence="7" id="KW-0472">Membrane</keyword>
<name>A0AAV5QJC1_9ASCO</name>
<dbReference type="PANTHER" id="PTHR12830">
    <property type="entry name" value="ANAPHASE-PROMOTING COMPLEX SUBUNIT 5"/>
    <property type="match status" value="1"/>
</dbReference>
<evidence type="ECO:0000313" key="10">
    <source>
        <dbReference type="Proteomes" id="UP001360560"/>
    </source>
</evidence>
<evidence type="ECO:0000256" key="2">
    <source>
        <dbReference type="ARBA" id="ARBA00016066"/>
    </source>
</evidence>
<keyword evidence="6" id="KW-0131">Cell cycle</keyword>
<evidence type="ECO:0000256" key="1">
    <source>
        <dbReference type="ARBA" id="ARBA00007450"/>
    </source>
</evidence>
<dbReference type="GO" id="GO:0045842">
    <property type="term" value="P:positive regulation of mitotic metaphase/anaphase transition"/>
    <property type="evidence" value="ECO:0007669"/>
    <property type="project" value="TreeGrafter"/>
</dbReference>
<dbReference type="AlphaFoldDB" id="A0AAV5QJC1"/>
<dbReference type="InterPro" id="IPR037679">
    <property type="entry name" value="Apc5"/>
</dbReference>
<dbReference type="RefSeq" id="XP_064851712.1">
    <property type="nucleotide sequence ID" value="XM_064995640.1"/>
</dbReference>
<evidence type="ECO:0000259" key="8">
    <source>
        <dbReference type="Pfam" id="PF12862"/>
    </source>
</evidence>
<evidence type="ECO:0000256" key="6">
    <source>
        <dbReference type="ARBA" id="ARBA00023306"/>
    </source>
</evidence>
<evidence type="ECO:0000256" key="7">
    <source>
        <dbReference type="SAM" id="Phobius"/>
    </source>
</evidence>